<evidence type="ECO:0008006" key="5">
    <source>
        <dbReference type="Google" id="ProtNLM"/>
    </source>
</evidence>
<keyword evidence="4" id="KW-1185">Reference proteome</keyword>
<reference evidence="3 4" key="1">
    <citation type="submission" date="2016-06" db="EMBL/GenBank/DDBJ databases">
        <authorList>
            <person name="Kjaerup R.B."/>
            <person name="Dalgaard T.S."/>
            <person name="Juul-Madsen H.R."/>
        </authorList>
    </citation>
    <scope>NUCLEOTIDE SEQUENCE [LARGE SCALE GENOMIC DNA]</scope>
    <source>
        <strain evidence="3 4">DSM 43818</strain>
    </source>
</reference>
<dbReference type="Proteomes" id="UP000199699">
    <property type="component" value="Unassembled WGS sequence"/>
</dbReference>
<dbReference type="RefSeq" id="WP_091081956.1">
    <property type="nucleotide sequence ID" value="NZ_FMHT01000003.1"/>
</dbReference>
<evidence type="ECO:0000256" key="1">
    <source>
        <dbReference type="SAM" id="Phobius"/>
    </source>
</evidence>
<feature type="transmembrane region" description="Helical" evidence="1">
    <location>
        <begin position="361"/>
        <end position="379"/>
    </location>
</feature>
<name>A0A1C6S4F7_9ACTN</name>
<evidence type="ECO:0000313" key="3">
    <source>
        <dbReference type="EMBL" id="SCL24330.1"/>
    </source>
</evidence>
<organism evidence="3 4">
    <name type="scientific">Micromonospora nigra</name>
    <dbReference type="NCBI Taxonomy" id="145857"/>
    <lineage>
        <taxon>Bacteria</taxon>
        <taxon>Bacillati</taxon>
        <taxon>Actinomycetota</taxon>
        <taxon>Actinomycetes</taxon>
        <taxon>Micromonosporales</taxon>
        <taxon>Micromonosporaceae</taxon>
        <taxon>Micromonospora</taxon>
    </lineage>
</organism>
<keyword evidence="1" id="KW-0472">Membrane</keyword>
<dbReference type="AlphaFoldDB" id="A0A1C6S4F7"/>
<feature type="signal peptide" evidence="2">
    <location>
        <begin position="1"/>
        <end position="31"/>
    </location>
</feature>
<dbReference type="OrthoDB" id="3405264at2"/>
<evidence type="ECO:0000313" key="4">
    <source>
        <dbReference type="Proteomes" id="UP000199699"/>
    </source>
</evidence>
<keyword evidence="2" id="KW-0732">Signal</keyword>
<gene>
    <name evidence="3" type="ORF">GA0070616_2896</name>
</gene>
<proteinExistence type="predicted"/>
<sequence length="397" mass="40731">MTFRNRPLVRLGAAALLASGALTVLGTPAHAAGATDLSLDVVGTRLAAGVEGKVAFAKITNRGDATPGSLTVGIDVSKVDFDKVAALPLADKCDVEGEGRPVRWTCDIPGADLPGPGETIDVPVVIFRNVEIKGSYGAPVTVTIESPDDTDESNNSTSATVELTGVNGPDLLVLAEDVKRGITIADDGATVHDDLKAGQYAELLYTAFNQGDQTSVGLRSTVKLPEGVTFTTPMDGCDFAEDQTSVVCTWDDLVMIPTQDDTNGEDDAFSGVEVSMLVRVAKDVKPGALGGSVAVASLGVQQTRPKITKAQLPEQVRGVQAEDVDASDNTDAFAFIVVDGSNGGGGGGDGGLPVTGPQATLIGGLGATVIAAGAAMFLVTRRRRVVLVTPGDEKTIT</sequence>
<keyword evidence="1" id="KW-1133">Transmembrane helix</keyword>
<protein>
    <recommendedName>
        <fullName evidence="5">LPXTG-motif cell wall anchor domain-containing protein</fullName>
    </recommendedName>
</protein>
<feature type="chain" id="PRO_5008745444" description="LPXTG-motif cell wall anchor domain-containing protein" evidence="2">
    <location>
        <begin position="32"/>
        <end position="397"/>
    </location>
</feature>
<evidence type="ECO:0000256" key="2">
    <source>
        <dbReference type="SAM" id="SignalP"/>
    </source>
</evidence>
<dbReference type="EMBL" id="FMHT01000003">
    <property type="protein sequence ID" value="SCL24330.1"/>
    <property type="molecule type" value="Genomic_DNA"/>
</dbReference>
<accession>A0A1C6S4F7</accession>
<keyword evidence="1" id="KW-0812">Transmembrane</keyword>